<proteinExistence type="predicted"/>
<organism evidence="2 3">
    <name type="scientific">Arthrobotrys conoides</name>
    <dbReference type="NCBI Taxonomy" id="74498"/>
    <lineage>
        <taxon>Eukaryota</taxon>
        <taxon>Fungi</taxon>
        <taxon>Dikarya</taxon>
        <taxon>Ascomycota</taxon>
        <taxon>Pezizomycotina</taxon>
        <taxon>Orbiliomycetes</taxon>
        <taxon>Orbiliales</taxon>
        <taxon>Orbiliaceae</taxon>
        <taxon>Arthrobotrys</taxon>
    </lineage>
</organism>
<accession>A0AAN8NP84</accession>
<evidence type="ECO:0000313" key="2">
    <source>
        <dbReference type="EMBL" id="KAK6504420.1"/>
    </source>
</evidence>
<reference evidence="2 3" key="1">
    <citation type="submission" date="2019-10" db="EMBL/GenBank/DDBJ databases">
        <authorList>
            <person name="Palmer J.M."/>
        </authorList>
    </citation>
    <scope>NUCLEOTIDE SEQUENCE [LARGE SCALE GENOMIC DNA]</scope>
    <source>
        <strain evidence="2 3">TWF506</strain>
    </source>
</reference>
<feature type="region of interest" description="Disordered" evidence="1">
    <location>
        <begin position="1"/>
        <end position="28"/>
    </location>
</feature>
<evidence type="ECO:0000256" key="1">
    <source>
        <dbReference type="SAM" id="MobiDB-lite"/>
    </source>
</evidence>
<name>A0AAN8NP84_9PEZI</name>
<comment type="caution">
    <text evidence="2">The sequence shown here is derived from an EMBL/GenBank/DDBJ whole genome shotgun (WGS) entry which is preliminary data.</text>
</comment>
<keyword evidence="3" id="KW-1185">Reference proteome</keyword>
<sequence length="129" mass="14718">MLDERETLRPQPQQSNKENDTAAAAPLTPSRKLQVLGIGLASPEFFAYQKIEYTPGLWKAIHPRSSEETISLEPADFDDVTDRDPEWKLLRRYPLLIPNEGLRNIFRRPYLPPSSELLFTRAAADAPEN</sequence>
<gene>
    <name evidence="2" type="ORF">TWF506_002619</name>
</gene>
<dbReference type="Proteomes" id="UP001307849">
    <property type="component" value="Unassembled WGS sequence"/>
</dbReference>
<dbReference type="AlphaFoldDB" id="A0AAN8NP84"/>
<dbReference type="EMBL" id="JAVHJM010000010">
    <property type="protein sequence ID" value="KAK6504420.1"/>
    <property type="molecule type" value="Genomic_DNA"/>
</dbReference>
<protein>
    <submittedName>
        <fullName evidence="2">Uncharacterized protein</fullName>
    </submittedName>
</protein>
<evidence type="ECO:0000313" key="3">
    <source>
        <dbReference type="Proteomes" id="UP001307849"/>
    </source>
</evidence>